<organism evidence="2 3">
    <name type="scientific">Aspergillus wentii DTO 134E9</name>
    <dbReference type="NCBI Taxonomy" id="1073089"/>
    <lineage>
        <taxon>Eukaryota</taxon>
        <taxon>Fungi</taxon>
        <taxon>Dikarya</taxon>
        <taxon>Ascomycota</taxon>
        <taxon>Pezizomycotina</taxon>
        <taxon>Eurotiomycetes</taxon>
        <taxon>Eurotiomycetidae</taxon>
        <taxon>Eurotiales</taxon>
        <taxon>Aspergillaceae</taxon>
        <taxon>Aspergillus</taxon>
        <taxon>Aspergillus subgen. Cremei</taxon>
    </lineage>
</organism>
<feature type="region of interest" description="Disordered" evidence="1">
    <location>
        <begin position="80"/>
        <end position="103"/>
    </location>
</feature>
<accession>A0A1L9S0R9</accession>
<dbReference type="STRING" id="1073089.A0A1L9S0R9"/>
<gene>
    <name evidence="2" type="ORF">ASPWEDRAFT_34217</name>
</gene>
<reference evidence="3" key="1">
    <citation type="journal article" date="2017" name="Genome Biol.">
        <title>Comparative genomics reveals high biological diversity and specific adaptations in the industrially and medically important fungal genus Aspergillus.</title>
        <authorList>
            <person name="de Vries R.P."/>
            <person name="Riley R."/>
            <person name="Wiebenga A."/>
            <person name="Aguilar-Osorio G."/>
            <person name="Amillis S."/>
            <person name="Uchima C.A."/>
            <person name="Anderluh G."/>
            <person name="Asadollahi M."/>
            <person name="Askin M."/>
            <person name="Barry K."/>
            <person name="Battaglia E."/>
            <person name="Bayram O."/>
            <person name="Benocci T."/>
            <person name="Braus-Stromeyer S.A."/>
            <person name="Caldana C."/>
            <person name="Canovas D."/>
            <person name="Cerqueira G.C."/>
            <person name="Chen F."/>
            <person name="Chen W."/>
            <person name="Choi C."/>
            <person name="Clum A."/>
            <person name="Dos Santos R.A."/>
            <person name="Damasio A.R."/>
            <person name="Diallinas G."/>
            <person name="Emri T."/>
            <person name="Fekete E."/>
            <person name="Flipphi M."/>
            <person name="Freyberg S."/>
            <person name="Gallo A."/>
            <person name="Gournas C."/>
            <person name="Habgood R."/>
            <person name="Hainaut M."/>
            <person name="Harispe M.L."/>
            <person name="Henrissat B."/>
            <person name="Hilden K.S."/>
            <person name="Hope R."/>
            <person name="Hossain A."/>
            <person name="Karabika E."/>
            <person name="Karaffa L."/>
            <person name="Karanyi Z."/>
            <person name="Krasevec N."/>
            <person name="Kuo A."/>
            <person name="Kusch H."/>
            <person name="LaButti K."/>
            <person name="Lagendijk E.L."/>
            <person name="Lapidus A."/>
            <person name="Levasseur A."/>
            <person name="Lindquist E."/>
            <person name="Lipzen A."/>
            <person name="Logrieco A.F."/>
            <person name="MacCabe A."/>
            <person name="Maekelae M.R."/>
            <person name="Malavazi I."/>
            <person name="Melin P."/>
            <person name="Meyer V."/>
            <person name="Mielnichuk N."/>
            <person name="Miskei M."/>
            <person name="Molnar A.P."/>
            <person name="Mule G."/>
            <person name="Ngan C.Y."/>
            <person name="Orejas M."/>
            <person name="Orosz E."/>
            <person name="Ouedraogo J.P."/>
            <person name="Overkamp K.M."/>
            <person name="Park H.-S."/>
            <person name="Perrone G."/>
            <person name="Piumi F."/>
            <person name="Punt P.J."/>
            <person name="Ram A.F."/>
            <person name="Ramon A."/>
            <person name="Rauscher S."/>
            <person name="Record E."/>
            <person name="Riano-Pachon D.M."/>
            <person name="Robert V."/>
            <person name="Roehrig J."/>
            <person name="Ruller R."/>
            <person name="Salamov A."/>
            <person name="Salih N.S."/>
            <person name="Samson R.A."/>
            <person name="Sandor E."/>
            <person name="Sanguinetti M."/>
            <person name="Schuetze T."/>
            <person name="Sepcic K."/>
            <person name="Shelest E."/>
            <person name="Sherlock G."/>
            <person name="Sophianopoulou V."/>
            <person name="Squina F.M."/>
            <person name="Sun H."/>
            <person name="Susca A."/>
            <person name="Todd R.B."/>
            <person name="Tsang A."/>
            <person name="Unkles S.E."/>
            <person name="van de Wiele N."/>
            <person name="van Rossen-Uffink D."/>
            <person name="Oliveira J.V."/>
            <person name="Vesth T.C."/>
            <person name="Visser J."/>
            <person name="Yu J.-H."/>
            <person name="Zhou M."/>
            <person name="Andersen M.R."/>
            <person name="Archer D.B."/>
            <person name="Baker S.E."/>
            <person name="Benoit I."/>
            <person name="Brakhage A.A."/>
            <person name="Braus G.H."/>
            <person name="Fischer R."/>
            <person name="Frisvad J.C."/>
            <person name="Goldman G.H."/>
            <person name="Houbraken J."/>
            <person name="Oakley B."/>
            <person name="Pocsi I."/>
            <person name="Scazzocchio C."/>
            <person name="Seiboth B."/>
            <person name="vanKuyk P.A."/>
            <person name="Wortman J."/>
            <person name="Dyer P.S."/>
            <person name="Grigoriev I.V."/>
        </authorList>
    </citation>
    <scope>NUCLEOTIDE SEQUENCE [LARGE SCALE GENOMIC DNA]</scope>
    <source>
        <strain evidence="3">DTO 134E9</strain>
    </source>
</reference>
<proteinExistence type="predicted"/>
<dbReference type="GeneID" id="63749797"/>
<name>A0A1L9S0R9_ASPWE</name>
<dbReference type="VEuPathDB" id="FungiDB:ASPWEDRAFT_34217"/>
<dbReference type="AlphaFoldDB" id="A0A1L9S0R9"/>
<keyword evidence="3" id="KW-1185">Reference proteome</keyword>
<evidence type="ECO:0008006" key="4">
    <source>
        <dbReference type="Google" id="ProtNLM"/>
    </source>
</evidence>
<dbReference type="Proteomes" id="UP000184383">
    <property type="component" value="Unassembled WGS sequence"/>
</dbReference>
<sequence length="856" mass="98601">MRPALLRLLKRPSAVSVLDSLISTPVGIEHLESRYECLRCSSRKIHQNAVIKEIEPELPARRKPACQPQAPADRSFSFRVHDIDSSPNNATDNKTRTRKSSRTRTTAVAGNLADGLGLQPEKLEFESDVGHTNDFGTRLVDHPLHQYDFALWEELLRYRQRHYGDKGTLDIWEGLSVRVDSVQFPVHGEGADLFWRSFVSVGLKREVFMEELAAHALDIWKQTGKRWDKFYESVVGGYLERGMVQQAVEWHKKLQHPHLAHANDILRILEPAASLPFHRIVNSAVLAKEKRRPDMSPGVRAFQHICQTVEGHQIYGSVISTLLQHGNADDALSMHLFLVERNDHPHTYEDMQPLFEYVKEYEPWYYFKELRKYSKHRFGIQTNPSDLDTMTTKTQPSVNAESWPEEKPFKDEFGARLFATNAFNFEMILAGLKMFGVPAIGPQSLREMAARADGAQDILDKLQMLQKAGIASGNTVFARLIRKLATENREILLSDLLRSDQHPEVLEDASMQESLLVSHYLTRDWRQYNMTLAILAELSEEGPQLFNIHFRKHIAAGEWIFATKVVDQMALQGKTLTKDSVDFMVEHALTPRRRGIGPVTGPGLNPIAEVTFVFRVLQRVVPMGIIVPSEIWVELLKRLGMTNHWDELRECCLWLVRHYSSSANQARVPWTVSSSKDRSRAEKNALSRPRGSRVLDSIFPPWMQGAIVAWGFKMRVSPKLDKVYNHPEVAGENLVIWVRGLVLLREMEKNGLHLSEERIRWSCRLRLATLFSRPRLSSRIQNRMLRRENPYDVRRVINDIVRVWGEPSLFQGEEDTDQYGLVNPRWSASSVQRYQRMLSELANIRRVKYRNRRRVL</sequence>
<protein>
    <recommendedName>
        <fullName evidence="4">Pentatricopeptide repeat domain-containing protein</fullName>
    </recommendedName>
</protein>
<evidence type="ECO:0000313" key="2">
    <source>
        <dbReference type="EMBL" id="OJJ40754.1"/>
    </source>
</evidence>
<evidence type="ECO:0000313" key="3">
    <source>
        <dbReference type="Proteomes" id="UP000184383"/>
    </source>
</evidence>
<evidence type="ECO:0000256" key="1">
    <source>
        <dbReference type="SAM" id="MobiDB-lite"/>
    </source>
</evidence>
<dbReference type="OrthoDB" id="5366531at2759"/>
<feature type="compositionally biased region" description="Polar residues" evidence="1">
    <location>
        <begin position="384"/>
        <end position="400"/>
    </location>
</feature>
<dbReference type="RefSeq" id="XP_040694430.1">
    <property type="nucleotide sequence ID" value="XM_040833949.1"/>
</dbReference>
<feature type="region of interest" description="Disordered" evidence="1">
    <location>
        <begin position="384"/>
        <end position="404"/>
    </location>
</feature>
<dbReference type="EMBL" id="KV878209">
    <property type="protein sequence ID" value="OJJ40754.1"/>
    <property type="molecule type" value="Genomic_DNA"/>
</dbReference>